<dbReference type="Gene3D" id="3.40.50.1010">
    <property type="entry name" value="5'-nuclease"/>
    <property type="match status" value="1"/>
</dbReference>
<keyword evidence="3" id="KW-1185">Reference proteome</keyword>
<gene>
    <name evidence="2" type="ORF">DB88DRAFT_543867</name>
</gene>
<feature type="compositionally biased region" description="Basic residues" evidence="1">
    <location>
        <begin position="112"/>
        <end position="124"/>
    </location>
</feature>
<feature type="compositionally biased region" description="Pro residues" evidence="1">
    <location>
        <begin position="447"/>
        <end position="457"/>
    </location>
</feature>
<proteinExistence type="predicted"/>
<reference evidence="2" key="1">
    <citation type="submission" date="2023-02" db="EMBL/GenBank/DDBJ databases">
        <title>Identification and recombinant expression of a fungal hydrolase from Papiliotrema laurentii that hydrolyzes apple cutin and clears colloidal polyester polyurethane.</title>
        <authorList>
            <consortium name="DOE Joint Genome Institute"/>
            <person name="Roman V.A."/>
            <person name="Bojanowski C."/>
            <person name="Crable B.R."/>
            <person name="Wagner D.N."/>
            <person name="Hung C.S."/>
            <person name="Nadeau L.J."/>
            <person name="Schratz L."/>
            <person name="Haridas S."/>
            <person name="Pangilinan J."/>
            <person name="Lipzen A."/>
            <person name="Na H."/>
            <person name="Yan M."/>
            <person name="Ng V."/>
            <person name="Grigoriev I.V."/>
            <person name="Spatafora J.W."/>
            <person name="Barlow D."/>
            <person name="Biffinger J."/>
            <person name="Kelley-Loughnane N."/>
            <person name="Varaljay V.A."/>
            <person name="Crookes-Goodson W.J."/>
        </authorList>
    </citation>
    <scope>NUCLEOTIDE SEQUENCE</scope>
    <source>
        <strain evidence="2">5307AH</strain>
    </source>
</reference>
<feature type="compositionally biased region" description="Gly residues" evidence="1">
    <location>
        <begin position="542"/>
        <end position="551"/>
    </location>
</feature>
<dbReference type="EMBL" id="JAODAN010000001">
    <property type="protein sequence ID" value="KAK1927474.1"/>
    <property type="molecule type" value="Genomic_DNA"/>
</dbReference>
<name>A0AAD9L9M8_PAPLA</name>
<feature type="compositionally biased region" description="Basic and acidic residues" evidence="1">
    <location>
        <begin position="380"/>
        <end position="403"/>
    </location>
</feature>
<feature type="compositionally biased region" description="Pro residues" evidence="1">
    <location>
        <begin position="489"/>
        <end position="504"/>
    </location>
</feature>
<comment type="caution">
    <text evidence="2">The sequence shown here is derived from an EMBL/GenBank/DDBJ whole genome shotgun (WGS) entry which is preliminary data.</text>
</comment>
<accession>A0AAD9L9M8</accession>
<feature type="compositionally biased region" description="Basic residues" evidence="1">
    <location>
        <begin position="356"/>
        <end position="369"/>
    </location>
</feature>
<evidence type="ECO:0000256" key="1">
    <source>
        <dbReference type="SAM" id="MobiDB-lite"/>
    </source>
</evidence>
<sequence length="1103" mass="118691">MIDHDEKAARQAKLSKALSTAYLSHQISQLEEKVRDTSLDNPSGRRVIPAAAGVDESEFPPLGAPVAPKIKKETPAQAVDKGRIDDSGTESFVLENGHGSTSGREGGGGRSGARRRGGRGKAGHHGYSGGRHHDVRDGEEESDSAEGEHEWRVVVLDASALLWAPQGVRKLVRQGWEVVIPSETLRTLDLLKSGSSPSARAARSATRYIEHSTRHFKTIASDRTPSVGYARGRGLRLQHDNETRAPDSVSSLPIPNVDGDVLPKWMENVLGCAAYFIGVATRDQEEGSGETIEPSFENGAILYVANPPLSVEAEEGYTGNIGQRGEGYLISQEAERFEIPIEVLRDEEEDLEQERKAKRGQRAKGRGSGRGRGASRAGRKGGEDELEPEVKILLRRPADEGDRPGSPGIPAPQLSSPSTVNRSPLPLAPTVEFIPRDHDEMGMPDTSLPPPRSPRPGHPFGAGPRAPPPRPNFHAMHHADPFGHATPAMGPPPGPPPYGNPPIGPRGSGRTRPTPDDARMTETGGRGGRGRGRGGGRERGGRGGSRGGHGPAPGEFVLLQRPGPPPREERMGGGNSGPKVVLLQRPKPGWETHISERIGLGCGSASDQAGEFVVSTRMQRTGGSHGIVTTQPHPQPRNHILVISTTPLATSIKLPSQDKTTQSTQSSQNVPYQHVQHRRLPTWQQQEQQQPRTTTVTASGACVSALQQPPLPAPVSTRRLANSSTAPAATTPLKNKIDQSFSGFNAHAQKAKRTGQAYTTATITASSSTAAATQQQQLQGITPVSDMRFTSTARPSLTPLGHRLLHLSESKLANLEPGLGGRDTASTLWKGVVVREAVKSAWKSVDQGSLGEMNDWHSKSAMGLDVIGEDEEEEEVGVAQEERWFENLMSSFGDDDVDQEAQAPHEWIESNVAGAFDDIDNVEYYDEDMEAYTLPTRSPITSPTNLPASLPAYEAVSYDEVQVRVEVSPAADLDDDVQVAFVDNVLLVEQPAQPVLAALAQPYSASHPPFGSPISPLSLSPISDDLDQYAQDFLLPPPLVRSLSSSSSSLEDDDDPCVTPPTYSYEELEDEYRPVDDGFAMTKKAFGTGWLELRLDDETAMVV</sequence>
<feature type="region of interest" description="Disordered" evidence="1">
    <location>
        <begin position="51"/>
        <end position="147"/>
    </location>
</feature>
<dbReference type="AlphaFoldDB" id="A0AAD9L9M8"/>
<feature type="compositionally biased region" description="Polar residues" evidence="1">
    <location>
        <begin position="413"/>
        <end position="422"/>
    </location>
</feature>
<organism evidence="2 3">
    <name type="scientific">Papiliotrema laurentii</name>
    <name type="common">Cryptococcus laurentii</name>
    <dbReference type="NCBI Taxonomy" id="5418"/>
    <lineage>
        <taxon>Eukaryota</taxon>
        <taxon>Fungi</taxon>
        <taxon>Dikarya</taxon>
        <taxon>Basidiomycota</taxon>
        <taxon>Agaricomycotina</taxon>
        <taxon>Tremellomycetes</taxon>
        <taxon>Tremellales</taxon>
        <taxon>Rhynchogastremaceae</taxon>
        <taxon>Papiliotrema</taxon>
    </lineage>
</organism>
<feature type="compositionally biased region" description="Basic and acidic residues" evidence="1">
    <location>
        <begin position="70"/>
        <end position="86"/>
    </location>
</feature>
<protein>
    <recommendedName>
        <fullName evidence="4">PIN domain-containing protein</fullName>
    </recommendedName>
</protein>
<dbReference type="Proteomes" id="UP001182556">
    <property type="component" value="Unassembled WGS sequence"/>
</dbReference>
<feature type="region of interest" description="Disordered" evidence="1">
    <location>
        <begin position="350"/>
        <end position="579"/>
    </location>
</feature>
<evidence type="ECO:0000313" key="2">
    <source>
        <dbReference type="EMBL" id="KAK1927474.1"/>
    </source>
</evidence>
<evidence type="ECO:0008006" key="4">
    <source>
        <dbReference type="Google" id="ProtNLM"/>
    </source>
</evidence>
<evidence type="ECO:0000313" key="3">
    <source>
        <dbReference type="Proteomes" id="UP001182556"/>
    </source>
</evidence>